<keyword evidence="10 13" id="KW-1133">Transmembrane helix</keyword>
<name>A0A380TXE0_ACTLI</name>
<dbReference type="Proteomes" id="UP000254253">
    <property type="component" value="Unassembled WGS sequence"/>
</dbReference>
<dbReference type="InterPro" id="IPR050428">
    <property type="entry name" value="TCS_sensor_his_kinase"/>
</dbReference>
<dbReference type="PANTHER" id="PTHR45436">
    <property type="entry name" value="SENSOR HISTIDINE KINASE YKOH"/>
    <property type="match status" value="1"/>
</dbReference>
<evidence type="ECO:0000313" key="15">
    <source>
        <dbReference type="EMBL" id="SUT93348.1"/>
    </source>
</evidence>
<keyword evidence="9" id="KW-0067">ATP-binding</keyword>
<keyword evidence="7" id="KW-0547">Nucleotide-binding</keyword>
<dbReference type="EMBL" id="UFRN01000002">
    <property type="protein sequence ID" value="SUT93348.1"/>
    <property type="molecule type" value="Genomic_DNA"/>
</dbReference>
<dbReference type="AlphaFoldDB" id="A0A380TXE0"/>
<protein>
    <recommendedName>
        <fullName evidence="3">histidine kinase</fullName>
        <ecNumber evidence="3">2.7.13.3</ecNumber>
    </recommendedName>
</protein>
<dbReference type="InterPro" id="IPR003661">
    <property type="entry name" value="HisK_dim/P_dom"/>
</dbReference>
<dbReference type="CDD" id="cd00082">
    <property type="entry name" value="HisKA"/>
    <property type="match status" value="1"/>
</dbReference>
<evidence type="ECO:0000256" key="8">
    <source>
        <dbReference type="ARBA" id="ARBA00022777"/>
    </source>
</evidence>
<evidence type="ECO:0000256" key="6">
    <source>
        <dbReference type="ARBA" id="ARBA00022692"/>
    </source>
</evidence>
<dbReference type="SUPFAM" id="SSF47384">
    <property type="entry name" value="Homodimeric domain of signal transducing histidine kinase"/>
    <property type="match status" value="1"/>
</dbReference>
<dbReference type="GO" id="GO:0000155">
    <property type="term" value="F:phosphorelay sensor kinase activity"/>
    <property type="evidence" value="ECO:0007669"/>
    <property type="project" value="InterPro"/>
</dbReference>
<sequence length="458" mass="52932">MLKRFANNSLRFRLIVILSGISLLIWFTATAIEWFKFREEMDKQFDTQQVLFAERLASSNIMQGFHEIRPRHRRHFYQKHVGDDALAFAVFTELGDPIFNDGRDGQFIEFAPHRGFKNVRLIEHDDEEDEVDTWRIFWLKHRDLYIAVGQEIDYRNEIINKVMASKFWGGFIALPLLILAIWFIVTRELTSLRSLQKQVLKRKPDETTPIQTAHLPQEIQPLVQSLNRYFNRTQTMLSRERRFTSDAAHELRSPLAGLRIQTEIAQMTLDDPDTHLSALNNLTHGIDRIAQLIEQLLTLSRLENLEQLDELEAINWQALIEQNVSQLYPQAESKRSEICVDLQSIPQNQQGKPLLINLILRNLIDNAINYTPEGSKIKLTLTSNGLTIEDDGYGVSDEDLNKLGQPFYRPVDRPVQSDKDEKGSGLGISIIKRIVELHGFSMKLSRSEMGGLKVEILF</sequence>
<dbReference type="RefSeq" id="WP_115590531.1">
    <property type="nucleotide sequence ID" value="NZ_UFRN01000002.1"/>
</dbReference>
<dbReference type="PRINTS" id="PR00344">
    <property type="entry name" value="BCTRLSENSOR"/>
</dbReference>
<evidence type="ECO:0000256" key="4">
    <source>
        <dbReference type="ARBA" id="ARBA00022553"/>
    </source>
</evidence>
<dbReference type="GO" id="GO:0005886">
    <property type="term" value="C:plasma membrane"/>
    <property type="evidence" value="ECO:0007669"/>
    <property type="project" value="TreeGrafter"/>
</dbReference>
<dbReference type="InterPro" id="IPR003594">
    <property type="entry name" value="HATPase_dom"/>
</dbReference>
<feature type="transmembrane region" description="Helical" evidence="13">
    <location>
        <begin position="12"/>
        <end position="35"/>
    </location>
</feature>
<dbReference type="Gene3D" id="3.30.565.10">
    <property type="entry name" value="Histidine kinase-like ATPase, C-terminal domain"/>
    <property type="match status" value="1"/>
</dbReference>
<dbReference type="SUPFAM" id="SSF55874">
    <property type="entry name" value="ATPase domain of HSP90 chaperone/DNA topoisomerase II/histidine kinase"/>
    <property type="match status" value="1"/>
</dbReference>
<evidence type="ECO:0000256" key="2">
    <source>
        <dbReference type="ARBA" id="ARBA00004141"/>
    </source>
</evidence>
<dbReference type="InterPro" id="IPR036890">
    <property type="entry name" value="HATPase_C_sf"/>
</dbReference>
<evidence type="ECO:0000313" key="16">
    <source>
        <dbReference type="Proteomes" id="UP000254253"/>
    </source>
</evidence>
<proteinExistence type="predicted"/>
<keyword evidence="5 15" id="KW-0808">Transferase</keyword>
<evidence type="ECO:0000256" key="12">
    <source>
        <dbReference type="ARBA" id="ARBA00023136"/>
    </source>
</evidence>
<keyword evidence="6 13" id="KW-0812">Transmembrane</keyword>
<keyword evidence="11" id="KW-0902">Two-component regulatory system</keyword>
<evidence type="ECO:0000256" key="1">
    <source>
        <dbReference type="ARBA" id="ARBA00000085"/>
    </source>
</evidence>
<feature type="domain" description="Histidine kinase" evidence="14">
    <location>
        <begin position="246"/>
        <end position="458"/>
    </location>
</feature>
<dbReference type="GO" id="GO:0005524">
    <property type="term" value="F:ATP binding"/>
    <property type="evidence" value="ECO:0007669"/>
    <property type="project" value="UniProtKB-KW"/>
</dbReference>
<evidence type="ECO:0000256" key="7">
    <source>
        <dbReference type="ARBA" id="ARBA00022741"/>
    </source>
</evidence>
<comment type="subcellular location">
    <subcellularLocation>
        <location evidence="2">Membrane</location>
        <topology evidence="2">Multi-pass membrane protein</topology>
    </subcellularLocation>
</comment>
<keyword evidence="16" id="KW-1185">Reference proteome</keyword>
<evidence type="ECO:0000256" key="9">
    <source>
        <dbReference type="ARBA" id="ARBA00022840"/>
    </source>
</evidence>
<organism evidence="15 16">
    <name type="scientific">Actinobacillus lignieresii</name>
    <dbReference type="NCBI Taxonomy" id="720"/>
    <lineage>
        <taxon>Bacteria</taxon>
        <taxon>Pseudomonadati</taxon>
        <taxon>Pseudomonadota</taxon>
        <taxon>Gammaproteobacteria</taxon>
        <taxon>Pasteurellales</taxon>
        <taxon>Pasteurellaceae</taxon>
        <taxon>Actinobacillus</taxon>
    </lineage>
</organism>
<dbReference type="Gene3D" id="1.20.5.1040">
    <property type="entry name" value="Sensor protein qsec"/>
    <property type="match status" value="2"/>
</dbReference>
<keyword evidence="12 13" id="KW-0472">Membrane</keyword>
<dbReference type="PANTHER" id="PTHR45436:SF14">
    <property type="entry name" value="SENSOR PROTEIN QSEC"/>
    <property type="match status" value="1"/>
</dbReference>
<dbReference type="Gene3D" id="1.10.287.130">
    <property type="match status" value="1"/>
</dbReference>
<evidence type="ECO:0000256" key="11">
    <source>
        <dbReference type="ARBA" id="ARBA00023012"/>
    </source>
</evidence>
<dbReference type="Pfam" id="PF02518">
    <property type="entry name" value="HATPase_c"/>
    <property type="match status" value="1"/>
</dbReference>
<dbReference type="InterPro" id="IPR004358">
    <property type="entry name" value="Sig_transdc_His_kin-like_C"/>
</dbReference>
<dbReference type="InterPro" id="IPR005467">
    <property type="entry name" value="His_kinase_dom"/>
</dbReference>
<dbReference type="InterPro" id="IPR036097">
    <property type="entry name" value="HisK_dim/P_sf"/>
</dbReference>
<keyword evidence="8" id="KW-0418">Kinase</keyword>
<dbReference type="SMART" id="SM00388">
    <property type="entry name" value="HisKA"/>
    <property type="match status" value="1"/>
</dbReference>
<reference evidence="15 16" key="1">
    <citation type="submission" date="2018-06" db="EMBL/GenBank/DDBJ databases">
        <authorList>
            <consortium name="Pathogen Informatics"/>
            <person name="Doyle S."/>
        </authorList>
    </citation>
    <scope>NUCLEOTIDE SEQUENCE [LARGE SCALE GENOMIC DNA]</scope>
    <source>
        <strain evidence="15 16">NCTC4191</strain>
    </source>
</reference>
<dbReference type="SMART" id="SM00387">
    <property type="entry name" value="HATPase_c"/>
    <property type="match status" value="1"/>
</dbReference>
<comment type="catalytic activity">
    <reaction evidence="1">
        <text>ATP + protein L-histidine = ADP + protein N-phospho-L-histidine.</text>
        <dbReference type="EC" id="2.7.13.3"/>
    </reaction>
</comment>
<keyword evidence="4" id="KW-0597">Phosphoprotein</keyword>
<dbReference type="Pfam" id="PF00512">
    <property type="entry name" value="HisKA"/>
    <property type="match status" value="1"/>
</dbReference>
<gene>
    <name evidence="15" type="primary">ygiY</name>
    <name evidence="15" type="ORF">NCTC4191_01169</name>
</gene>
<dbReference type="FunFam" id="1.10.287.130:FF:000035">
    <property type="entry name" value="Two-component sensor histidine kinase"/>
    <property type="match status" value="1"/>
</dbReference>
<dbReference type="EC" id="2.7.13.3" evidence="3"/>
<evidence type="ECO:0000256" key="5">
    <source>
        <dbReference type="ARBA" id="ARBA00022679"/>
    </source>
</evidence>
<dbReference type="PROSITE" id="PS50109">
    <property type="entry name" value="HIS_KIN"/>
    <property type="match status" value="1"/>
</dbReference>
<feature type="transmembrane region" description="Helical" evidence="13">
    <location>
        <begin position="167"/>
        <end position="185"/>
    </location>
</feature>
<evidence type="ECO:0000256" key="13">
    <source>
        <dbReference type="SAM" id="Phobius"/>
    </source>
</evidence>
<evidence type="ECO:0000256" key="10">
    <source>
        <dbReference type="ARBA" id="ARBA00022989"/>
    </source>
</evidence>
<evidence type="ECO:0000256" key="3">
    <source>
        <dbReference type="ARBA" id="ARBA00012438"/>
    </source>
</evidence>
<accession>A0A380TXE0</accession>
<evidence type="ECO:0000259" key="14">
    <source>
        <dbReference type="PROSITE" id="PS50109"/>
    </source>
</evidence>